<sequence length="37" mass="4114">MIWGWKGDPAMGLLRLPALMRETDLSPETETASRAVL</sequence>
<dbReference type="EMBL" id="CP003811">
    <property type="protein sequence ID" value="AIQ88824.1"/>
    <property type="molecule type" value="Genomic_DNA"/>
</dbReference>
<accession>A0A089Q2K3</accession>
<reference evidence="1 2" key="1">
    <citation type="journal article" date="2014" name="PLoS ONE">
        <title>Genome Information of Methylobacterium oryzae, a Plant-Probiotic Methylotroph in the Phyllosphere.</title>
        <authorList>
            <person name="Kwak M.J."/>
            <person name="Jeong H."/>
            <person name="Madhaiyan M."/>
            <person name="Lee Y."/>
            <person name="Sa T.M."/>
            <person name="Oh T.K."/>
            <person name="Kim J.F."/>
        </authorList>
    </citation>
    <scope>NUCLEOTIDE SEQUENCE [LARGE SCALE GENOMIC DNA]</scope>
    <source>
        <strain evidence="1 2">CBMB20</strain>
    </source>
</reference>
<dbReference type="STRING" id="693986.MOC_1069"/>
<proteinExistence type="predicted"/>
<protein>
    <submittedName>
        <fullName evidence="1">Protein of unassigned function</fullName>
    </submittedName>
</protein>
<evidence type="ECO:0000313" key="2">
    <source>
        <dbReference type="Proteomes" id="UP000029492"/>
    </source>
</evidence>
<gene>
    <name evidence="1" type="ORF">MOC_1069</name>
</gene>
<evidence type="ECO:0000313" key="1">
    <source>
        <dbReference type="EMBL" id="AIQ88824.1"/>
    </source>
</evidence>
<dbReference type="Proteomes" id="UP000029492">
    <property type="component" value="Chromosome"/>
</dbReference>
<dbReference type="KEGG" id="mor:MOC_1069"/>
<keyword evidence="2" id="KW-1185">Reference proteome</keyword>
<organism evidence="1 2">
    <name type="scientific">Methylobacterium oryzae CBMB20</name>
    <dbReference type="NCBI Taxonomy" id="693986"/>
    <lineage>
        <taxon>Bacteria</taxon>
        <taxon>Pseudomonadati</taxon>
        <taxon>Pseudomonadota</taxon>
        <taxon>Alphaproteobacteria</taxon>
        <taxon>Hyphomicrobiales</taxon>
        <taxon>Methylobacteriaceae</taxon>
        <taxon>Methylobacterium</taxon>
    </lineage>
</organism>
<dbReference type="HOGENOM" id="CLU_3345843_0_0_5"/>
<dbReference type="AlphaFoldDB" id="A0A089Q2K3"/>
<name>A0A089Q2K3_9HYPH</name>